<dbReference type="SUPFAM" id="SSF55874">
    <property type="entry name" value="ATPase domain of HSP90 chaperone/DNA topoisomerase II/histidine kinase"/>
    <property type="match status" value="1"/>
</dbReference>
<dbReference type="STRING" id="310780.SAMN05216267_103072"/>
<evidence type="ECO:0000259" key="2">
    <source>
        <dbReference type="Pfam" id="PF13581"/>
    </source>
</evidence>
<dbReference type="PANTHER" id="PTHR35526:SF3">
    <property type="entry name" value="ANTI-SIGMA-F FACTOR RSBW"/>
    <property type="match status" value="1"/>
</dbReference>
<feature type="domain" description="Histidine kinase/HSP90-like ATPase" evidence="2">
    <location>
        <begin position="24"/>
        <end position="137"/>
    </location>
</feature>
<keyword evidence="3" id="KW-0808">Transferase</keyword>
<dbReference type="Pfam" id="PF13581">
    <property type="entry name" value="HATPase_c_2"/>
    <property type="match status" value="1"/>
</dbReference>
<proteinExistence type="predicted"/>
<dbReference type="Gene3D" id="3.30.565.10">
    <property type="entry name" value="Histidine kinase-like ATPase, C-terminal domain"/>
    <property type="match status" value="1"/>
</dbReference>
<dbReference type="RefSeq" id="WP_245791641.1">
    <property type="nucleotide sequence ID" value="NZ_FODD01000030.1"/>
</dbReference>
<keyword evidence="3" id="KW-0418">Kinase</keyword>
<name>A0A1H8QM38_9ACTN</name>
<accession>A0A1H8QM38</accession>
<evidence type="ECO:0000256" key="1">
    <source>
        <dbReference type="ARBA" id="ARBA00022527"/>
    </source>
</evidence>
<dbReference type="InterPro" id="IPR003594">
    <property type="entry name" value="HATPase_dom"/>
</dbReference>
<evidence type="ECO:0000313" key="3">
    <source>
        <dbReference type="EMBL" id="SEO55299.1"/>
    </source>
</evidence>
<protein>
    <submittedName>
        <fullName evidence="3">Anti-sigma regulatory factor (Ser/Thr protein kinase)</fullName>
    </submittedName>
</protein>
<gene>
    <name evidence="3" type="ORF">SAMN05216267_103072</name>
</gene>
<sequence>MLDEGMSLAPLLRDGASVYTRTLPREAASAALARRVATAVLTVWSMPEELTADAGLILNELVSNAAEHATRGVSIRVTISRVSASRMRLAVIDMDPHHLPALRAAGPEDENGRGLRMVAGLADRWDVDRLSWGKRVWAEVVRLP</sequence>
<dbReference type="GO" id="GO:0004674">
    <property type="term" value="F:protein serine/threonine kinase activity"/>
    <property type="evidence" value="ECO:0007669"/>
    <property type="project" value="UniProtKB-KW"/>
</dbReference>
<dbReference type="CDD" id="cd16936">
    <property type="entry name" value="HATPase_RsbW-like"/>
    <property type="match status" value="1"/>
</dbReference>
<dbReference type="AlphaFoldDB" id="A0A1H8QM38"/>
<dbReference type="EMBL" id="FODD01000030">
    <property type="protein sequence ID" value="SEO55299.1"/>
    <property type="molecule type" value="Genomic_DNA"/>
</dbReference>
<keyword evidence="1" id="KW-0723">Serine/threonine-protein kinase</keyword>
<reference evidence="3 4" key="1">
    <citation type="submission" date="2016-10" db="EMBL/GenBank/DDBJ databases">
        <authorList>
            <person name="de Groot N.N."/>
        </authorList>
    </citation>
    <scope>NUCLEOTIDE SEQUENCE [LARGE SCALE GENOMIC DNA]</scope>
    <source>
        <strain evidence="3 4">CGMCC 4.2026</strain>
    </source>
</reference>
<organism evidence="3 4">
    <name type="scientific">Actinacidiphila rubida</name>
    <dbReference type="NCBI Taxonomy" id="310780"/>
    <lineage>
        <taxon>Bacteria</taxon>
        <taxon>Bacillati</taxon>
        <taxon>Actinomycetota</taxon>
        <taxon>Actinomycetes</taxon>
        <taxon>Kitasatosporales</taxon>
        <taxon>Streptomycetaceae</taxon>
        <taxon>Actinacidiphila</taxon>
    </lineage>
</organism>
<keyword evidence="4" id="KW-1185">Reference proteome</keyword>
<evidence type="ECO:0000313" key="4">
    <source>
        <dbReference type="Proteomes" id="UP000181951"/>
    </source>
</evidence>
<dbReference type="InterPro" id="IPR050267">
    <property type="entry name" value="Anti-sigma-factor_SerPK"/>
</dbReference>
<dbReference type="PANTHER" id="PTHR35526">
    <property type="entry name" value="ANTI-SIGMA-F FACTOR RSBW-RELATED"/>
    <property type="match status" value="1"/>
</dbReference>
<dbReference type="Proteomes" id="UP000181951">
    <property type="component" value="Unassembled WGS sequence"/>
</dbReference>
<dbReference type="InterPro" id="IPR036890">
    <property type="entry name" value="HATPase_C_sf"/>
</dbReference>